<dbReference type="HOGENOM" id="CLU_2543371_0_0_1"/>
<organism evidence="1 2">
    <name type="scientific">Piloderma croceum (strain F 1598)</name>
    <dbReference type="NCBI Taxonomy" id="765440"/>
    <lineage>
        <taxon>Eukaryota</taxon>
        <taxon>Fungi</taxon>
        <taxon>Dikarya</taxon>
        <taxon>Basidiomycota</taxon>
        <taxon>Agaricomycotina</taxon>
        <taxon>Agaricomycetes</taxon>
        <taxon>Agaricomycetidae</taxon>
        <taxon>Atheliales</taxon>
        <taxon>Atheliaceae</taxon>
        <taxon>Piloderma</taxon>
    </lineage>
</organism>
<dbReference type="Proteomes" id="UP000054166">
    <property type="component" value="Unassembled WGS sequence"/>
</dbReference>
<keyword evidence="2" id="KW-1185">Reference proteome</keyword>
<evidence type="ECO:0000313" key="1">
    <source>
        <dbReference type="EMBL" id="KIM84153.1"/>
    </source>
</evidence>
<reference evidence="1 2" key="1">
    <citation type="submission" date="2014-04" db="EMBL/GenBank/DDBJ databases">
        <authorList>
            <consortium name="DOE Joint Genome Institute"/>
            <person name="Kuo A."/>
            <person name="Tarkka M."/>
            <person name="Buscot F."/>
            <person name="Kohler A."/>
            <person name="Nagy L.G."/>
            <person name="Floudas D."/>
            <person name="Copeland A."/>
            <person name="Barry K.W."/>
            <person name="Cichocki N."/>
            <person name="Veneault-Fourrey C."/>
            <person name="LaButti K."/>
            <person name="Lindquist E.A."/>
            <person name="Lipzen A."/>
            <person name="Lundell T."/>
            <person name="Morin E."/>
            <person name="Murat C."/>
            <person name="Sun H."/>
            <person name="Tunlid A."/>
            <person name="Henrissat B."/>
            <person name="Grigoriev I.V."/>
            <person name="Hibbett D.S."/>
            <person name="Martin F."/>
            <person name="Nordberg H.P."/>
            <person name="Cantor M.N."/>
            <person name="Hua S.X."/>
        </authorList>
    </citation>
    <scope>NUCLEOTIDE SEQUENCE [LARGE SCALE GENOMIC DNA]</scope>
    <source>
        <strain evidence="1 2">F 1598</strain>
    </source>
</reference>
<accession>A0A0C3BCW5</accession>
<gene>
    <name evidence="1" type="ORF">PILCRDRAFT_818472</name>
</gene>
<protein>
    <submittedName>
        <fullName evidence="1">Uncharacterized protein</fullName>
    </submittedName>
</protein>
<dbReference type="EMBL" id="KN832988">
    <property type="protein sequence ID" value="KIM84153.1"/>
    <property type="molecule type" value="Genomic_DNA"/>
</dbReference>
<proteinExistence type="predicted"/>
<reference evidence="2" key="2">
    <citation type="submission" date="2015-01" db="EMBL/GenBank/DDBJ databases">
        <title>Evolutionary Origins and Diversification of the Mycorrhizal Mutualists.</title>
        <authorList>
            <consortium name="DOE Joint Genome Institute"/>
            <consortium name="Mycorrhizal Genomics Consortium"/>
            <person name="Kohler A."/>
            <person name="Kuo A."/>
            <person name="Nagy L.G."/>
            <person name="Floudas D."/>
            <person name="Copeland A."/>
            <person name="Barry K.W."/>
            <person name="Cichocki N."/>
            <person name="Veneault-Fourrey C."/>
            <person name="LaButti K."/>
            <person name="Lindquist E.A."/>
            <person name="Lipzen A."/>
            <person name="Lundell T."/>
            <person name="Morin E."/>
            <person name="Murat C."/>
            <person name="Riley R."/>
            <person name="Ohm R."/>
            <person name="Sun H."/>
            <person name="Tunlid A."/>
            <person name="Henrissat B."/>
            <person name="Grigoriev I.V."/>
            <person name="Hibbett D.S."/>
            <person name="Martin F."/>
        </authorList>
    </citation>
    <scope>NUCLEOTIDE SEQUENCE [LARGE SCALE GENOMIC DNA]</scope>
    <source>
        <strain evidence="2">F 1598</strain>
    </source>
</reference>
<sequence>MTHTRNLLISNVGDDGIARYTSTLDGRIAVVSDLRFLGTASSQSSFSYPSAGSILSSSYFSLQQTNMHCLQVPVCRFYVHPLH</sequence>
<name>A0A0C3BCW5_PILCF</name>
<dbReference type="InParanoid" id="A0A0C3BCW5"/>
<dbReference type="AlphaFoldDB" id="A0A0C3BCW5"/>
<evidence type="ECO:0000313" key="2">
    <source>
        <dbReference type="Proteomes" id="UP000054166"/>
    </source>
</evidence>